<name>A0A382C1U2_9ZZZZ</name>
<reference evidence="1" key="1">
    <citation type="submission" date="2018-05" db="EMBL/GenBank/DDBJ databases">
        <authorList>
            <person name="Lanie J.A."/>
            <person name="Ng W.-L."/>
            <person name="Kazmierczak K.M."/>
            <person name="Andrzejewski T.M."/>
            <person name="Davidsen T.M."/>
            <person name="Wayne K.J."/>
            <person name="Tettelin H."/>
            <person name="Glass J.I."/>
            <person name="Rusch D."/>
            <person name="Podicherti R."/>
            <person name="Tsui H.-C.T."/>
            <person name="Winkler M.E."/>
        </authorList>
    </citation>
    <scope>NUCLEOTIDE SEQUENCE</scope>
</reference>
<dbReference type="EMBL" id="UINC01032415">
    <property type="protein sequence ID" value="SVB20036.1"/>
    <property type="molecule type" value="Genomic_DNA"/>
</dbReference>
<gene>
    <name evidence="1" type="ORF">METZ01_LOCUS172890</name>
</gene>
<sequence length="106" mass="11519">MWLAPTWGENVIQVADVVDKPRVTRLSEGCSRHGGRDGSGSQQALGGSLKKLSTRLHGVHSLPKRGRSSGNVDITSCHDKAETGTATPLRHIKNLLSHRVSWNLNM</sequence>
<organism evidence="1">
    <name type="scientific">marine metagenome</name>
    <dbReference type="NCBI Taxonomy" id="408172"/>
    <lineage>
        <taxon>unclassified sequences</taxon>
        <taxon>metagenomes</taxon>
        <taxon>ecological metagenomes</taxon>
    </lineage>
</organism>
<evidence type="ECO:0000313" key="1">
    <source>
        <dbReference type="EMBL" id="SVB20036.1"/>
    </source>
</evidence>
<dbReference type="AlphaFoldDB" id="A0A382C1U2"/>
<proteinExistence type="predicted"/>
<accession>A0A382C1U2</accession>
<protein>
    <submittedName>
        <fullName evidence="1">Uncharacterized protein</fullName>
    </submittedName>
</protein>